<evidence type="ECO:0000313" key="9">
    <source>
        <dbReference type="EMBL" id="MEO1782993.1"/>
    </source>
</evidence>
<sequence length="669" mass="75691">MTDYSSGILFGGDYNPEQWEESTWQDDFDKLSQAQVNSATINVFSWPLLEPAEGEYDFEQLDRIMAHLEHNQICVVLATATAAVPPWLAHKYPEVMRTDINGILQRHGKRHNACPNSPIFKRKSKALVERLVARYHTNSLITHWHVSNEYGGTCYCENCAKAFRVWLKERYGTLEAVNQAWNSHFWGHTYGSWEEINPPMRTSDIFSSGKPVLGGAALDYRRFQSDSLLENYKMERDIIRKYDSKRPITTNFMGSQKDLDYFKWAPELDVIAWDNYPSLDTPASFTAFSHDLMRGLKHQPFMLMEQTPNQQNWQTYNALKKPGEMRMLSYQALAHGANTVQFFQLKQSRNGAEKFHGALLSHSVSTQTRVFQEVAQLGGELAQLPQALIESEIHPNVALIFDWESYWGLENCIGPTTQLDYVASVYRYYQALYQQGIAVEIVSKQDDFSPYKLLMAPSMYITTDEVTEKIKAYTAAGGVFLTNVMSGLVDETDNIHLGGYPGQWRELLGLTIDEIDARPAAQAVTLHSATGIVGQGRTLCDLITPTTAHSLAWYGDETFYQGQACLTANEYGTGCAFYVGTYLDDQGLAFLMTQVLKRSQLAAKAAGEVEIMTRTTENQSFTFIINTGEHPQKIMNPYPDAYELLTQTNSPTDLELAPFAVIILQQDHE</sequence>
<dbReference type="Pfam" id="PF08532">
    <property type="entry name" value="Glyco_hydro_42M"/>
    <property type="match status" value="1"/>
</dbReference>
<dbReference type="InterPro" id="IPR017853">
    <property type="entry name" value="GH"/>
</dbReference>
<dbReference type="Gene3D" id="3.20.20.80">
    <property type="entry name" value="Glycosidases"/>
    <property type="match status" value="1"/>
</dbReference>
<dbReference type="EC" id="3.2.1.23" evidence="3 6"/>
<reference evidence="9" key="1">
    <citation type="submission" date="2016-06" db="EMBL/GenBank/DDBJ databases">
        <authorList>
            <person name="Van Tyne D."/>
        </authorList>
    </citation>
    <scope>NUCLEOTIDE SEQUENCE</scope>
    <source>
        <strain evidence="9">JM9A</strain>
    </source>
</reference>
<dbReference type="Proteomes" id="UP001429357">
    <property type="component" value="Unassembled WGS sequence"/>
</dbReference>
<evidence type="ECO:0000259" key="8">
    <source>
        <dbReference type="Pfam" id="PF08532"/>
    </source>
</evidence>
<evidence type="ECO:0000256" key="6">
    <source>
        <dbReference type="PIRNR" id="PIRNR001084"/>
    </source>
</evidence>
<organism evidence="9 10">
    <name type="scientific">Enterococcus diestrammenae</name>
    <dbReference type="NCBI Taxonomy" id="1155073"/>
    <lineage>
        <taxon>Bacteria</taxon>
        <taxon>Bacillati</taxon>
        <taxon>Bacillota</taxon>
        <taxon>Bacilli</taxon>
        <taxon>Lactobacillales</taxon>
        <taxon>Enterococcaceae</taxon>
        <taxon>Enterococcus</taxon>
    </lineage>
</organism>
<dbReference type="Pfam" id="PF02449">
    <property type="entry name" value="Glyco_hydro_42"/>
    <property type="match status" value="1"/>
</dbReference>
<dbReference type="InterPro" id="IPR013529">
    <property type="entry name" value="Glyco_hydro_42_N"/>
</dbReference>
<protein>
    <recommendedName>
        <fullName evidence="3 6">Beta-galactosidase</fullName>
        <shortName evidence="6">Beta-gal</shortName>
        <ecNumber evidence="3 6">3.2.1.23</ecNumber>
    </recommendedName>
</protein>
<keyword evidence="10" id="KW-1185">Reference proteome</keyword>
<keyword evidence="4 6" id="KW-0378">Hydrolase</keyword>
<dbReference type="PANTHER" id="PTHR36447">
    <property type="entry name" value="BETA-GALACTOSIDASE GANA"/>
    <property type="match status" value="1"/>
</dbReference>
<feature type="domain" description="Glycoside hydrolase family 42 N-terminal" evidence="7">
    <location>
        <begin position="13"/>
        <end position="383"/>
    </location>
</feature>
<comment type="catalytic activity">
    <reaction evidence="1 6">
        <text>Hydrolysis of terminal non-reducing beta-D-galactose residues in beta-D-galactosides.</text>
        <dbReference type="EC" id="3.2.1.23"/>
    </reaction>
</comment>
<comment type="caution">
    <text evidence="9">The sequence shown here is derived from an EMBL/GenBank/DDBJ whole genome shotgun (WGS) entry which is preliminary data.</text>
</comment>
<evidence type="ECO:0000256" key="4">
    <source>
        <dbReference type="ARBA" id="ARBA00022801"/>
    </source>
</evidence>
<dbReference type="InterPro" id="IPR003476">
    <property type="entry name" value="Glyco_hydro_42"/>
</dbReference>
<dbReference type="CDD" id="cd03143">
    <property type="entry name" value="A4_beta-galactosidase_middle_domain"/>
    <property type="match status" value="1"/>
</dbReference>
<dbReference type="InterPro" id="IPR029062">
    <property type="entry name" value="Class_I_gatase-like"/>
</dbReference>
<dbReference type="InterPro" id="IPR013780">
    <property type="entry name" value="Glyco_hydro_b"/>
</dbReference>
<evidence type="ECO:0000256" key="2">
    <source>
        <dbReference type="ARBA" id="ARBA00005940"/>
    </source>
</evidence>
<dbReference type="Gene3D" id="3.40.50.880">
    <property type="match status" value="1"/>
</dbReference>
<keyword evidence="5 6" id="KW-0326">Glycosidase</keyword>
<dbReference type="RefSeq" id="WP_161870338.1">
    <property type="nucleotide sequence ID" value="NZ_MAEI02000001.1"/>
</dbReference>
<dbReference type="PANTHER" id="PTHR36447:SF1">
    <property type="entry name" value="BETA-GALACTOSIDASE GANA"/>
    <property type="match status" value="1"/>
</dbReference>
<gene>
    <name evidence="9" type="ORF">BAU18_002611</name>
</gene>
<dbReference type="EMBL" id="MAEI02000001">
    <property type="protein sequence ID" value="MEO1782993.1"/>
    <property type="molecule type" value="Genomic_DNA"/>
</dbReference>
<dbReference type="PIRSF" id="PIRSF001084">
    <property type="entry name" value="B-galactosidase"/>
    <property type="match status" value="1"/>
</dbReference>
<dbReference type="InterPro" id="IPR013738">
    <property type="entry name" value="Beta_galactosidase_Trimer"/>
</dbReference>
<evidence type="ECO:0000256" key="1">
    <source>
        <dbReference type="ARBA" id="ARBA00001412"/>
    </source>
</evidence>
<evidence type="ECO:0000256" key="3">
    <source>
        <dbReference type="ARBA" id="ARBA00012756"/>
    </source>
</evidence>
<comment type="similarity">
    <text evidence="2 6">Belongs to the glycosyl hydrolase 42 family.</text>
</comment>
<evidence type="ECO:0000256" key="5">
    <source>
        <dbReference type="ARBA" id="ARBA00023295"/>
    </source>
</evidence>
<reference evidence="9" key="2">
    <citation type="submission" date="2024-02" db="EMBL/GenBank/DDBJ databases">
        <title>The Genome Sequence of Enterococcus diestrammenae JM9A.</title>
        <authorList>
            <person name="Earl A."/>
            <person name="Manson A."/>
            <person name="Gilmore M."/>
            <person name="Sanders J."/>
            <person name="Shea T."/>
            <person name="Howe W."/>
            <person name="Livny J."/>
            <person name="Cuomo C."/>
            <person name="Neafsey D."/>
            <person name="Birren B."/>
        </authorList>
    </citation>
    <scope>NUCLEOTIDE SEQUENCE</scope>
    <source>
        <strain evidence="9">JM9A</strain>
    </source>
</reference>
<evidence type="ECO:0000259" key="7">
    <source>
        <dbReference type="Pfam" id="PF02449"/>
    </source>
</evidence>
<dbReference type="SUPFAM" id="SSF52317">
    <property type="entry name" value="Class I glutamine amidotransferase-like"/>
    <property type="match status" value="1"/>
</dbReference>
<feature type="domain" description="Beta-galactosidase trimerisation" evidence="8">
    <location>
        <begin position="396"/>
        <end position="601"/>
    </location>
</feature>
<name>A0ABV0F7Q3_9ENTE</name>
<dbReference type="Gene3D" id="2.60.40.1180">
    <property type="entry name" value="Golgi alpha-mannosidase II"/>
    <property type="match status" value="1"/>
</dbReference>
<accession>A0ABV0F7Q3</accession>
<proteinExistence type="inferred from homology"/>
<evidence type="ECO:0000313" key="10">
    <source>
        <dbReference type="Proteomes" id="UP001429357"/>
    </source>
</evidence>
<dbReference type="SUPFAM" id="SSF51445">
    <property type="entry name" value="(Trans)glycosidases"/>
    <property type="match status" value="1"/>
</dbReference>